<dbReference type="Proteomes" id="UP001207918">
    <property type="component" value="Unassembled WGS sequence"/>
</dbReference>
<evidence type="ECO:0000313" key="2">
    <source>
        <dbReference type="EMBL" id="MCW9705530.1"/>
    </source>
</evidence>
<sequence>MKTNTITLPEITSREKWLDARKKLLKKEKQLTQARDAVAAERRRLPMVKVEKDYQFNGPEGEVELLDLFNGRRQLIIYHFMFDPDWDKGCPSCSAWADHIARGHLNHINSRSTTLALVSRAPFHKLKIFKQRMEWKIPWYSSYGSDFNYDYHVTTDESVTPVTYNYRDKATLEHLGQHYHVEGEQPGISCFLRDGEQVYHTYSTYGRGMEAVGGANYFLDLTAFGRQEEWEEPKGRATGLGTPAGSGKIRYPNEYDE</sequence>
<accession>A0ABT3PHX5</accession>
<dbReference type="RefSeq" id="WP_265764194.1">
    <property type="nucleotide sequence ID" value="NZ_JAGGJA010000001.1"/>
</dbReference>
<protein>
    <submittedName>
        <fullName evidence="2">DUF899 domain-containing protein</fullName>
    </submittedName>
</protein>
<keyword evidence="3" id="KW-1185">Reference proteome</keyword>
<name>A0ABT3PHX5_9BACT</name>
<feature type="region of interest" description="Disordered" evidence="1">
    <location>
        <begin position="230"/>
        <end position="257"/>
    </location>
</feature>
<gene>
    <name evidence="2" type="ORF">J6I44_01625</name>
</gene>
<dbReference type="Pfam" id="PF05988">
    <property type="entry name" value="DUF899"/>
    <property type="match status" value="1"/>
</dbReference>
<proteinExistence type="predicted"/>
<comment type="caution">
    <text evidence="2">The sequence shown here is derived from an EMBL/GenBank/DDBJ whole genome shotgun (WGS) entry which is preliminary data.</text>
</comment>
<organism evidence="2 3">
    <name type="scientific">Fodinibius salsisoli</name>
    <dbReference type="NCBI Taxonomy" id="2820877"/>
    <lineage>
        <taxon>Bacteria</taxon>
        <taxon>Pseudomonadati</taxon>
        <taxon>Balneolota</taxon>
        <taxon>Balneolia</taxon>
        <taxon>Balneolales</taxon>
        <taxon>Balneolaceae</taxon>
        <taxon>Fodinibius</taxon>
    </lineage>
</organism>
<evidence type="ECO:0000256" key="1">
    <source>
        <dbReference type="SAM" id="MobiDB-lite"/>
    </source>
</evidence>
<dbReference type="EMBL" id="JAGGJA010000001">
    <property type="protein sequence ID" value="MCW9705530.1"/>
    <property type="molecule type" value="Genomic_DNA"/>
</dbReference>
<reference evidence="2 3" key="1">
    <citation type="submission" date="2021-03" db="EMBL/GenBank/DDBJ databases">
        <title>Aliifodinibius sp. nov., a new bacterium isolated from saline soil.</title>
        <authorList>
            <person name="Galisteo C."/>
            <person name="De La Haba R."/>
            <person name="Sanchez-Porro C."/>
            <person name="Ventosa A."/>
        </authorList>
    </citation>
    <scope>NUCLEOTIDE SEQUENCE [LARGE SCALE GENOMIC DNA]</scope>
    <source>
        <strain evidence="2 3">1BSP15-2V2</strain>
    </source>
</reference>
<dbReference type="InterPro" id="IPR010296">
    <property type="entry name" value="DUF899_thioredox"/>
</dbReference>
<evidence type="ECO:0000313" key="3">
    <source>
        <dbReference type="Proteomes" id="UP001207918"/>
    </source>
</evidence>